<evidence type="ECO:0000313" key="2">
    <source>
        <dbReference type="Proteomes" id="UP000216035"/>
    </source>
</evidence>
<name>A0A256A4K0_9FLAO</name>
<dbReference type="AlphaFoldDB" id="A0A256A4K0"/>
<evidence type="ECO:0000313" key="1">
    <source>
        <dbReference type="EMBL" id="OYQ48656.1"/>
    </source>
</evidence>
<reference evidence="1 2" key="1">
    <citation type="submission" date="2017-07" db="EMBL/GenBank/DDBJ databases">
        <title>Flavobacterium cyanobacteriorum sp. nov., isolated from cyanobacterial aggregates in a eutrophic lake.</title>
        <authorList>
            <person name="Cai H."/>
        </authorList>
    </citation>
    <scope>NUCLEOTIDE SEQUENCE [LARGE SCALE GENOMIC DNA]</scope>
    <source>
        <strain evidence="1 2">TH167</strain>
    </source>
</reference>
<sequence length="140" mass="16165">MSQHSLSQVVSSFGAYEAQGNKVSDLDARYKSALHTNLDLAVFKTEDEQRSFTEAYQNMLAEFGSFLAKSDFSWEQQTRGFNRIYFNENGTVDYFLFDFKNLDAKKAATFQQLLSEFLKTYNFPIKPKIKFAQCSPVVYK</sequence>
<dbReference type="EMBL" id="NOXX01000120">
    <property type="protein sequence ID" value="OYQ48656.1"/>
    <property type="molecule type" value="Genomic_DNA"/>
</dbReference>
<comment type="caution">
    <text evidence="1">The sequence shown here is derived from an EMBL/GenBank/DDBJ whole genome shotgun (WGS) entry which is preliminary data.</text>
</comment>
<accession>A0A256A4K0</accession>
<organism evidence="1 2">
    <name type="scientific">Flavobacterium aurantiibacter</name>
    <dbReference type="NCBI Taxonomy" id="2023067"/>
    <lineage>
        <taxon>Bacteria</taxon>
        <taxon>Pseudomonadati</taxon>
        <taxon>Bacteroidota</taxon>
        <taxon>Flavobacteriia</taxon>
        <taxon>Flavobacteriales</taxon>
        <taxon>Flavobacteriaceae</taxon>
        <taxon>Flavobacterium</taxon>
    </lineage>
</organism>
<proteinExistence type="predicted"/>
<protein>
    <submittedName>
        <fullName evidence="1">Uncharacterized protein</fullName>
    </submittedName>
</protein>
<keyword evidence="2" id="KW-1185">Reference proteome</keyword>
<gene>
    <name evidence="1" type="ORF">CHX27_02045</name>
</gene>
<dbReference type="Proteomes" id="UP000216035">
    <property type="component" value="Unassembled WGS sequence"/>
</dbReference>